<keyword evidence="1" id="KW-0399">Innate immunity</keyword>
<keyword evidence="5" id="KW-0391">Immunity</keyword>
<evidence type="ECO:0008006" key="12">
    <source>
        <dbReference type="Google" id="ProtNLM"/>
    </source>
</evidence>
<dbReference type="InterPro" id="IPR043136">
    <property type="entry name" value="B30.2/SPRY_sf"/>
</dbReference>
<sequence length="681" mass="75699">MLFLGIIYFSYKYIAQLLTSLFSLGSMESKVSLIAVILPEAELKCSICLDMLSKPVTIPCGHSFCMLCIHKYWKNHTCRCPHCRKNFMTKPVLYSNTMLCSLTEHVLRGKGGDPASLVAQEGDIPCDVCNGASRLAATSACVTCLANFCDVHLQPHQDSHALAKHSTCSPITDLQGVLCQHHGKLQEFFCKRHGVLLCSLCLTKHRKCPSATVEQMKEAWKAGNDSQREAVQKGKDRIKGHLDHLQIISEGLHEEAELMVGKLAMHFQGLRKIIDHAEEQAMAIMEADKCEALQKTAKLQEQLLKDQGMLEALEEEIETCSSDKSYFNFLLAPVVVPQLQFPSLDILLNGQILEKMASDLDLLQGYLETRLHAVVFKEEDPLEKGDPVGAFQVVSRHRKPRNKLLKYACALTFDPCMTSASVTVSEDGQTITVEPSGLLAWKDYQLDMEMGFRVLCTQSFEKGQYYWEVSPPKSQSSSWAVGVTYKNVEDYYRTLGRDKRSWCVKWCEPQAEDGEGEEGIVIQHQGAGTEVKGGERSSPLEAGTHSESSDVEAGCRGEVAVPKTDKQTNPEGKGDGAKAVETGEETPSQKSLTGFFAIHDSQVHHLSEQTPAKIGVYLDCDRASLSFFSISGAKVRLWYRFKLLLLEPLHPAIWLRGSEESISINLGVRTGDAWACKDREE</sequence>
<dbReference type="InterPro" id="IPR013083">
    <property type="entry name" value="Znf_RING/FYVE/PHD"/>
</dbReference>
<evidence type="ECO:0000256" key="1">
    <source>
        <dbReference type="ARBA" id="ARBA00022588"/>
    </source>
</evidence>
<evidence type="ECO:0000256" key="2">
    <source>
        <dbReference type="ARBA" id="ARBA00022723"/>
    </source>
</evidence>
<organism evidence="10 11">
    <name type="scientific">Paramormyrops kingsleyae</name>
    <dbReference type="NCBI Taxonomy" id="1676925"/>
    <lineage>
        <taxon>Eukaryota</taxon>
        <taxon>Metazoa</taxon>
        <taxon>Chordata</taxon>
        <taxon>Craniata</taxon>
        <taxon>Vertebrata</taxon>
        <taxon>Euteleostomi</taxon>
        <taxon>Actinopterygii</taxon>
        <taxon>Neopterygii</taxon>
        <taxon>Teleostei</taxon>
        <taxon>Osteoglossocephala</taxon>
        <taxon>Osteoglossomorpha</taxon>
        <taxon>Osteoglossiformes</taxon>
        <taxon>Mormyridae</taxon>
        <taxon>Paramormyrops</taxon>
    </lineage>
</organism>
<evidence type="ECO:0000256" key="6">
    <source>
        <dbReference type="PROSITE-ProRule" id="PRU00175"/>
    </source>
</evidence>
<dbReference type="SUPFAM" id="SSF49899">
    <property type="entry name" value="Concanavalin A-like lectins/glucanases"/>
    <property type="match status" value="2"/>
</dbReference>
<feature type="domain" description="B30.2/SPRY" evidence="9">
    <location>
        <begin position="390"/>
        <end position="671"/>
    </location>
</feature>
<feature type="compositionally biased region" description="Basic and acidic residues" evidence="7">
    <location>
        <begin position="563"/>
        <end position="578"/>
    </location>
</feature>
<evidence type="ECO:0000259" key="8">
    <source>
        <dbReference type="PROSITE" id="PS50089"/>
    </source>
</evidence>
<feature type="domain" description="RING-type" evidence="8">
    <location>
        <begin position="45"/>
        <end position="84"/>
    </location>
</feature>
<dbReference type="SUPFAM" id="SSF57850">
    <property type="entry name" value="RING/U-box"/>
    <property type="match status" value="1"/>
</dbReference>
<dbReference type="GO" id="GO:0045087">
    <property type="term" value="P:innate immune response"/>
    <property type="evidence" value="ECO:0007669"/>
    <property type="project" value="UniProtKB-KW"/>
</dbReference>
<dbReference type="Ensembl" id="ENSPKIT00000031786.1">
    <property type="protein sequence ID" value="ENSPKIP00000007720.1"/>
    <property type="gene ID" value="ENSPKIG00000023511.1"/>
</dbReference>
<dbReference type="STRING" id="1676925.ENSPKIP00000007720"/>
<evidence type="ECO:0000256" key="7">
    <source>
        <dbReference type="SAM" id="MobiDB-lite"/>
    </source>
</evidence>
<keyword evidence="11" id="KW-1185">Reference proteome</keyword>
<protein>
    <recommendedName>
        <fullName evidence="12">Tripartite motif containing 65</fullName>
    </recommendedName>
</protein>
<evidence type="ECO:0000313" key="10">
    <source>
        <dbReference type="Ensembl" id="ENSPKIP00000007720.1"/>
    </source>
</evidence>
<name>A0A3B3QQ67_9TELE</name>
<dbReference type="PROSITE" id="PS50188">
    <property type="entry name" value="B302_SPRY"/>
    <property type="match status" value="1"/>
</dbReference>
<dbReference type="GO" id="GO:0008270">
    <property type="term" value="F:zinc ion binding"/>
    <property type="evidence" value="ECO:0007669"/>
    <property type="project" value="UniProtKB-KW"/>
</dbReference>
<dbReference type="InterPro" id="IPR001841">
    <property type="entry name" value="Znf_RING"/>
</dbReference>
<dbReference type="GeneTree" id="ENSGT00940000164538"/>
<keyword evidence="2" id="KW-0479">Metal-binding</keyword>
<dbReference type="PANTHER" id="PTHR25465">
    <property type="entry name" value="B-BOX DOMAIN CONTAINING"/>
    <property type="match status" value="1"/>
</dbReference>
<feature type="region of interest" description="Disordered" evidence="7">
    <location>
        <begin position="527"/>
        <end position="586"/>
    </location>
</feature>
<dbReference type="PANTHER" id="PTHR25465:SF77">
    <property type="entry name" value="E3 UBIQUITIN_ISG15 LIGASE TRIM25"/>
    <property type="match status" value="1"/>
</dbReference>
<evidence type="ECO:0000256" key="3">
    <source>
        <dbReference type="ARBA" id="ARBA00022771"/>
    </source>
</evidence>
<dbReference type="Pfam" id="PF15227">
    <property type="entry name" value="zf-C3HC4_4"/>
    <property type="match status" value="1"/>
</dbReference>
<dbReference type="InterPro" id="IPR001870">
    <property type="entry name" value="B30.2/SPRY"/>
</dbReference>
<dbReference type="InterPro" id="IPR003877">
    <property type="entry name" value="SPRY_dom"/>
</dbReference>
<dbReference type="PROSITE" id="PS50089">
    <property type="entry name" value="ZF_RING_2"/>
    <property type="match status" value="1"/>
</dbReference>
<evidence type="ECO:0000256" key="5">
    <source>
        <dbReference type="ARBA" id="ARBA00022859"/>
    </source>
</evidence>
<dbReference type="SMART" id="SM00449">
    <property type="entry name" value="SPRY"/>
    <property type="match status" value="1"/>
</dbReference>
<dbReference type="Gene3D" id="3.30.160.60">
    <property type="entry name" value="Classic Zinc Finger"/>
    <property type="match status" value="1"/>
</dbReference>
<reference evidence="10" key="1">
    <citation type="submission" date="2025-08" db="UniProtKB">
        <authorList>
            <consortium name="Ensembl"/>
        </authorList>
    </citation>
    <scope>IDENTIFICATION</scope>
</reference>
<evidence type="ECO:0000313" key="11">
    <source>
        <dbReference type="Proteomes" id="UP000261540"/>
    </source>
</evidence>
<dbReference type="InterPro" id="IPR051051">
    <property type="entry name" value="E3_ubiq-ligase_TRIM/RNF"/>
</dbReference>
<evidence type="ECO:0000259" key="9">
    <source>
        <dbReference type="PROSITE" id="PS50188"/>
    </source>
</evidence>
<dbReference type="Gene3D" id="2.60.120.920">
    <property type="match status" value="2"/>
</dbReference>
<proteinExistence type="predicted"/>
<dbReference type="Proteomes" id="UP000261540">
    <property type="component" value="Unplaced"/>
</dbReference>
<evidence type="ECO:0000256" key="4">
    <source>
        <dbReference type="ARBA" id="ARBA00022833"/>
    </source>
</evidence>
<dbReference type="SUPFAM" id="SSF57845">
    <property type="entry name" value="B-box zinc-binding domain"/>
    <property type="match status" value="1"/>
</dbReference>
<dbReference type="AlphaFoldDB" id="A0A3B3QQ67"/>
<dbReference type="SMART" id="SM00184">
    <property type="entry name" value="RING"/>
    <property type="match status" value="1"/>
</dbReference>
<dbReference type="Gene3D" id="3.30.40.10">
    <property type="entry name" value="Zinc/RING finger domain, C3HC4 (zinc finger)"/>
    <property type="match status" value="1"/>
</dbReference>
<reference evidence="10" key="2">
    <citation type="submission" date="2025-09" db="UniProtKB">
        <authorList>
            <consortium name="Ensembl"/>
        </authorList>
    </citation>
    <scope>IDENTIFICATION</scope>
</reference>
<dbReference type="PROSITE" id="PS00518">
    <property type="entry name" value="ZF_RING_1"/>
    <property type="match status" value="1"/>
</dbReference>
<accession>A0A3B3QQ67</accession>
<dbReference type="InterPro" id="IPR017907">
    <property type="entry name" value="Znf_RING_CS"/>
</dbReference>
<dbReference type="InterPro" id="IPR013320">
    <property type="entry name" value="ConA-like_dom_sf"/>
</dbReference>
<keyword evidence="3 6" id="KW-0863">Zinc-finger</keyword>
<keyword evidence="4" id="KW-0862">Zinc</keyword>